<gene>
    <name evidence="6" type="ORF">WM40_01455</name>
</gene>
<comment type="similarity">
    <text evidence="1">Belongs to the VgrG protein family.</text>
</comment>
<dbReference type="Gene3D" id="2.40.50.230">
    <property type="entry name" value="Gp5 N-terminal domain"/>
    <property type="match status" value="1"/>
</dbReference>
<dbReference type="SUPFAM" id="SSF69279">
    <property type="entry name" value="Phage tail proteins"/>
    <property type="match status" value="2"/>
</dbReference>
<dbReference type="NCBIfam" id="TIGR01646">
    <property type="entry name" value="vgr_GE"/>
    <property type="match status" value="2"/>
</dbReference>
<evidence type="ECO:0000313" key="6">
    <source>
        <dbReference type="EMBL" id="KKB65302.1"/>
    </source>
</evidence>
<evidence type="ECO:0000256" key="2">
    <source>
        <dbReference type="SAM" id="MobiDB-lite"/>
    </source>
</evidence>
<dbReference type="OrthoDB" id="1907165at2"/>
<dbReference type="InterPro" id="IPR018769">
    <property type="entry name" value="VgrG2_DUF2345"/>
</dbReference>
<keyword evidence="7" id="KW-1185">Reference proteome</keyword>
<dbReference type="InterPro" id="IPR028244">
    <property type="entry name" value="T6SS_Rhs_Vgr_dom"/>
</dbReference>
<dbReference type="RefSeq" id="WP_046151916.1">
    <property type="nucleotide sequence ID" value="NZ_CADFGU010000001.1"/>
</dbReference>
<evidence type="ECO:0000256" key="1">
    <source>
        <dbReference type="ARBA" id="ARBA00005558"/>
    </source>
</evidence>
<feature type="compositionally biased region" description="Gly residues" evidence="2">
    <location>
        <begin position="668"/>
        <end position="681"/>
    </location>
</feature>
<evidence type="ECO:0000259" key="4">
    <source>
        <dbReference type="Pfam" id="PF10106"/>
    </source>
</evidence>
<feature type="domain" description="Putative type VI secretion system Rhs element associated Vgr" evidence="5">
    <location>
        <begin position="534"/>
        <end position="637"/>
    </location>
</feature>
<dbReference type="Gene3D" id="2.30.110.50">
    <property type="match status" value="1"/>
</dbReference>
<comment type="caution">
    <text evidence="6">The sequence shown here is derived from an EMBL/GenBank/DDBJ whole genome shotgun (WGS) entry which is preliminary data.</text>
</comment>
<feature type="domain" description="DUF2345" evidence="4">
    <location>
        <begin position="680"/>
        <end position="829"/>
    </location>
</feature>
<dbReference type="Gene3D" id="3.55.50.10">
    <property type="entry name" value="Baseplate protein-like domains"/>
    <property type="match status" value="1"/>
</dbReference>
<evidence type="ECO:0008006" key="8">
    <source>
        <dbReference type="Google" id="ProtNLM"/>
    </source>
</evidence>
<evidence type="ECO:0000313" key="7">
    <source>
        <dbReference type="Proteomes" id="UP000033618"/>
    </source>
</evidence>
<accession>A0A0F5K6Z2</accession>
<dbReference type="EMBL" id="LAQU01000001">
    <property type="protein sequence ID" value="KKB65302.1"/>
    <property type="molecule type" value="Genomic_DNA"/>
</dbReference>
<evidence type="ECO:0000259" key="5">
    <source>
        <dbReference type="Pfam" id="PF13296"/>
    </source>
</evidence>
<dbReference type="SUPFAM" id="SSF69349">
    <property type="entry name" value="Phage fibre proteins"/>
    <property type="match status" value="1"/>
</dbReference>
<feature type="compositionally biased region" description="Polar residues" evidence="2">
    <location>
        <begin position="253"/>
        <end position="270"/>
    </location>
</feature>
<feature type="region of interest" description="Disordered" evidence="2">
    <location>
        <begin position="243"/>
        <end position="270"/>
    </location>
</feature>
<dbReference type="InterPro" id="IPR006531">
    <property type="entry name" value="Gp5/Vgr_OB"/>
</dbReference>
<protein>
    <recommendedName>
        <fullName evidence="8">Type VI secretion protein</fullName>
    </recommendedName>
</protein>
<sequence length="862" mass="94289">MDVYEQIQSGNPLGVQNNRPLKLDTPAGKDVLMPLRAVGHSRIGRGYAFTVDMVSTSRKLELKQLIAQPVTLWMRQNDKTYKPHHGYVHTVRRLGMDGGLVHTQLEFASWLHFLRFRKDARIWQGKTVIDILTDVFNAHPQARGRFKFKLFGELRDPLPQRSFCMQYEDDWNFVHRLLESEGLWFYFEQSPDGQSHTMIITDYNYYCDELQPGQIDFSRAQMDAEVEGFSHWSGTRRLQSTRYTGVTGDYKSPGSSKARSKDTLPNQGDLPQQTEVYEYTGKYTWPDYKRGDHLATLRMEEMESRAKRFHGAGSIRRMDAGRYFELRNHPDHQNDGQQEREFLAIDVRWFIANNLLTGNTRPLPGSLETEIADARADYLGDQLGAEKTGNAKLSASASGGSAGFFLTLVEAQRMSVPYRSPFEHRKPQMRIQTATVTGPAGSEVYTDSLNRIKGKFEWDRLNSGDENASCWLRVAMSDTGGSYGGVHVPRVGEEILVDWVDGDCDRPIVTGRVYNGLKTPNWHSNGLLSGYRSKEHSGDGYNQLVMDDATGQSRTQLYSSTADTGLHLGYQVAHEGNTRGQYLGSGFDLKSRAYGAIRATQGLFVSTYATSGIQPYDTTQARTQLTSVKTLVERMSSASSANQAESLDGAKSAAGSLVDATQHTDSGAIGGGGGSTAGGGTGDAAGFSRPVIVIGSPESVAVSSQQTAQLSGSTHVNIVSGENTHVVAGQSLLASVAEKISIFVQNAGMKLFAAKGPVQIQAQSDAMTLKSAQDLTITSTEGKIVISASKEIWIGAGGSYIKLGENMIEHGTPGDLTFKSQAFNKVGPAMMRVNDTLKSTAPGCSWKSASASADSASALTLD</sequence>
<feature type="domain" description="Gp5/Type VI secretion system Vgr protein OB-fold" evidence="3">
    <location>
        <begin position="447"/>
        <end position="514"/>
    </location>
</feature>
<dbReference type="Pfam" id="PF10106">
    <property type="entry name" value="DUF2345"/>
    <property type="match status" value="1"/>
</dbReference>
<dbReference type="Pfam" id="PF13296">
    <property type="entry name" value="T6SS_Vgr"/>
    <property type="match status" value="1"/>
</dbReference>
<evidence type="ECO:0000259" key="3">
    <source>
        <dbReference type="Pfam" id="PF04717"/>
    </source>
</evidence>
<dbReference type="PATRIC" id="fig|28092.6.peg.333"/>
<dbReference type="InterPro" id="IPR017847">
    <property type="entry name" value="T6SS_RhsGE_Vgr_subset"/>
</dbReference>
<dbReference type="Pfam" id="PF04717">
    <property type="entry name" value="Phage_base_V"/>
    <property type="match status" value="1"/>
</dbReference>
<dbReference type="Pfam" id="PF05954">
    <property type="entry name" value="Phage_GPD"/>
    <property type="match status" value="1"/>
</dbReference>
<dbReference type="Gene3D" id="4.10.220.110">
    <property type="match status" value="1"/>
</dbReference>
<feature type="region of interest" description="Disordered" evidence="2">
    <location>
        <begin position="662"/>
        <end position="681"/>
    </location>
</feature>
<dbReference type="NCBIfam" id="TIGR03361">
    <property type="entry name" value="VI_Rhs_Vgr"/>
    <property type="match status" value="1"/>
</dbReference>
<reference evidence="6 7" key="1">
    <citation type="submission" date="2015-03" db="EMBL/GenBank/DDBJ databases">
        <title>Draft Genome Sequence of Burkholderia andropogonis type strain ICMP2807, isolated from Sorghum bicolor.</title>
        <authorList>
            <person name="Lopes-Santos L."/>
            <person name="Castro D.B."/>
            <person name="Ottoboni L.M."/>
            <person name="Park D."/>
            <person name="Weirc B.S."/>
            <person name="Destefano S.A."/>
        </authorList>
    </citation>
    <scope>NUCLEOTIDE SEQUENCE [LARGE SCALE GENOMIC DNA]</scope>
    <source>
        <strain evidence="6 7">ICMP2807</strain>
    </source>
</reference>
<dbReference type="STRING" id="28092.WM40_01455"/>
<dbReference type="InterPro" id="IPR006533">
    <property type="entry name" value="T6SS_Vgr_RhsGE"/>
</dbReference>
<organism evidence="6 7">
    <name type="scientific">Robbsia andropogonis</name>
    <dbReference type="NCBI Taxonomy" id="28092"/>
    <lineage>
        <taxon>Bacteria</taxon>
        <taxon>Pseudomonadati</taxon>
        <taxon>Pseudomonadota</taxon>
        <taxon>Betaproteobacteria</taxon>
        <taxon>Burkholderiales</taxon>
        <taxon>Burkholderiaceae</taxon>
        <taxon>Robbsia</taxon>
    </lineage>
</organism>
<dbReference type="Proteomes" id="UP000033618">
    <property type="component" value="Unassembled WGS sequence"/>
</dbReference>
<dbReference type="InterPro" id="IPR037026">
    <property type="entry name" value="Vgr_OB-fold_dom_sf"/>
</dbReference>
<dbReference type="SUPFAM" id="SSF69255">
    <property type="entry name" value="gp5 N-terminal domain-like"/>
    <property type="match status" value="1"/>
</dbReference>
<dbReference type="AlphaFoldDB" id="A0A0F5K6Z2"/>
<name>A0A0F5K6Z2_9BURK</name>
<proteinExistence type="inferred from homology"/>